<feature type="compositionally biased region" description="Basic residues" evidence="1">
    <location>
        <begin position="271"/>
        <end position="293"/>
    </location>
</feature>
<accession>A0ABP0IIM9</accession>
<organism evidence="2 3">
    <name type="scientific">Durusdinium trenchii</name>
    <dbReference type="NCBI Taxonomy" id="1381693"/>
    <lineage>
        <taxon>Eukaryota</taxon>
        <taxon>Sar</taxon>
        <taxon>Alveolata</taxon>
        <taxon>Dinophyceae</taxon>
        <taxon>Suessiales</taxon>
        <taxon>Symbiodiniaceae</taxon>
        <taxon>Durusdinium</taxon>
    </lineage>
</organism>
<feature type="compositionally biased region" description="Basic and acidic residues" evidence="1">
    <location>
        <begin position="294"/>
        <end position="306"/>
    </location>
</feature>
<name>A0ABP0IIM9_9DINO</name>
<evidence type="ECO:0000313" key="3">
    <source>
        <dbReference type="Proteomes" id="UP001642464"/>
    </source>
</evidence>
<dbReference type="Proteomes" id="UP001642464">
    <property type="component" value="Unassembled WGS sequence"/>
</dbReference>
<gene>
    <name evidence="2" type="ORF">SCF082_LOCUS7218</name>
</gene>
<keyword evidence="3" id="KW-1185">Reference proteome</keyword>
<feature type="region of interest" description="Disordered" evidence="1">
    <location>
        <begin position="268"/>
        <end position="336"/>
    </location>
</feature>
<evidence type="ECO:0000256" key="1">
    <source>
        <dbReference type="SAM" id="MobiDB-lite"/>
    </source>
</evidence>
<sequence>MLPVGGSAAEQRAKRFSRMRRWKEERQVCGVAGTGATVAPPSVPQVPGGVQGVADAVLQASTVSNTDRWRATPGFACSGTLHGVSGGAAVCVLGASSLPLVPTSNKLLSSLVRNKCGSPRTGLRLATDQVEPNQECRAAVESVVENVKEKLALQGKRICVKFTHLEILAPGSFELQDTWIATKQGVVARLLIRVPTDHNGGAFTVALGSDQASFFQSNTSAVSFCAFSSECLCLQHPIDDGFLLSLHFELVNGDFYLDDPVMHPNAILSATKRRSTKRRRPEVKHRGQTRHPGHFGDKEGVPREHYPGGQRNEAVPQPKHARTKVPETRHESDRYSGAALAPRTGRLLRNCAVSSSTTTTSITSGEETHRPLKRRTIEARKQGAGQHNRLQGLLALSLWNPLVAEIDFAHEHGALEKAEQLTQRLIQANAVVSLSPAVWASALRLCRKYPQSTGLTTVFLIKLAAVGLGSRVSSVETGALAFVLRSSEPAVVLRISSLLETAATRSFVVKLLCDHPSLLRWFIKPFLRSLTSMQGLRFFVDEIAREADLLSLLCAVSEQVSQIEESAQSLGHFKHCTSRQSWICELLVKASRLIGVKPRSYERVRDFALRHLSFKKLAQACVIGQPTQELMLRCVGAVIETHRDVDLSDVEMVVQILDEAHAERLWQAVKGRIDQACAACRRTRDKDSIETIKKSVGISDSFASRLCVALQSCWEASEEAEDPQTREQVENMLRAVIGVLSVPRLLSHLSWKRAPPKLLCKTALLGLESSKPGAAVDTARAVRDLLHLRPVVACKIWEALSHNEIACSQHRVETIQWMLSSWICEIARGDSRKFCMPNARICDAIAQRMHADLIDVLDSFLVNNDEVLEMSWKCRGAPRALQELLTAHCSIWFQEITVVGTWLRLRKRVNQDPNSRVPQVWLDRLEDHATKAKATRLFRRCLASARDAAIEFAAADETKAA</sequence>
<comment type="caution">
    <text evidence="2">The sequence shown here is derived from an EMBL/GenBank/DDBJ whole genome shotgun (WGS) entry which is preliminary data.</text>
</comment>
<proteinExistence type="predicted"/>
<evidence type="ECO:0000313" key="2">
    <source>
        <dbReference type="EMBL" id="CAK9002158.1"/>
    </source>
</evidence>
<feature type="compositionally biased region" description="Basic and acidic residues" evidence="1">
    <location>
        <begin position="324"/>
        <end position="334"/>
    </location>
</feature>
<reference evidence="2 3" key="1">
    <citation type="submission" date="2024-02" db="EMBL/GenBank/DDBJ databases">
        <authorList>
            <person name="Chen Y."/>
            <person name="Shah S."/>
            <person name="Dougan E. K."/>
            <person name="Thang M."/>
            <person name="Chan C."/>
        </authorList>
    </citation>
    <scope>NUCLEOTIDE SEQUENCE [LARGE SCALE GENOMIC DNA]</scope>
</reference>
<feature type="compositionally biased region" description="Low complexity" evidence="1">
    <location>
        <begin position="354"/>
        <end position="364"/>
    </location>
</feature>
<feature type="region of interest" description="Disordered" evidence="1">
    <location>
        <begin position="352"/>
        <end position="371"/>
    </location>
</feature>
<protein>
    <submittedName>
        <fullName evidence="2">Uncharacterized protein</fullName>
    </submittedName>
</protein>
<dbReference type="EMBL" id="CAXAMM010004017">
    <property type="protein sequence ID" value="CAK9002158.1"/>
    <property type="molecule type" value="Genomic_DNA"/>
</dbReference>